<feature type="transmembrane region" description="Helical" evidence="6">
    <location>
        <begin position="73"/>
        <end position="92"/>
    </location>
</feature>
<dbReference type="OrthoDB" id="7165334at2"/>
<keyword evidence="3 6" id="KW-0812">Transmembrane</keyword>
<dbReference type="PANTHER" id="PTHR22911">
    <property type="entry name" value="ACYL-MALONYL CONDENSING ENZYME-RELATED"/>
    <property type="match status" value="1"/>
</dbReference>
<dbReference type="AlphaFoldDB" id="A0A073J7N4"/>
<evidence type="ECO:0000313" key="8">
    <source>
        <dbReference type="EMBL" id="KEJ97721.1"/>
    </source>
</evidence>
<dbReference type="SUPFAM" id="SSF103481">
    <property type="entry name" value="Multidrug resistance efflux transporter EmrE"/>
    <property type="match status" value="2"/>
</dbReference>
<feature type="transmembrane region" description="Helical" evidence="6">
    <location>
        <begin position="176"/>
        <end position="196"/>
    </location>
</feature>
<keyword evidence="4 6" id="KW-1133">Transmembrane helix</keyword>
<feature type="transmembrane region" description="Helical" evidence="6">
    <location>
        <begin position="33"/>
        <end position="52"/>
    </location>
</feature>
<feature type="domain" description="EamA" evidence="7">
    <location>
        <begin position="5"/>
        <end position="137"/>
    </location>
</feature>
<feature type="transmembrane region" description="Helical" evidence="6">
    <location>
        <begin position="208"/>
        <end position="228"/>
    </location>
</feature>
<feature type="transmembrane region" description="Helical" evidence="6">
    <location>
        <begin position="262"/>
        <end position="280"/>
    </location>
</feature>
<protein>
    <submittedName>
        <fullName evidence="8">Membrane protein</fullName>
    </submittedName>
</protein>
<dbReference type="InterPro" id="IPR037185">
    <property type="entry name" value="EmrE-like"/>
</dbReference>
<dbReference type="GO" id="GO:0016020">
    <property type="term" value="C:membrane"/>
    <property type="evidence" value="ECO:0007669"/>
    <property type="project" value="UniProtKB-SubCell"/>
</dbReference>
<comment type="similarity">
    <text evidence="2">Belongs to the drug/metabolite transporter (DMT) superfamily. 10 TMS drug/metabolite exporter (DME) (TC 2.A.7.3) family.</text>
</comment>
<reference evidence="8 9" key="1">
    <citation type="submission" date="2014-01" db="EMBL/GenBank/DDBJ databases">
        <title>Sulfitobacter sp. H3 (MCCC 1A00686) Genome Sequencing.</title>
        <authorList>
            <person name="Lai Q."/>
            <person name="Hong Z."/>
        </authorList>
    </citation>
    <scope>NUCLEOTIDE SEQUENCE [LARGE SCALE GENOMIC DNA]</scope>
    <source>
        <strain evidence="8 9">H3</strain>
    </source>
</reference>
<feature type="domain" description="EamA" evidence="7">
    <location>
        <begin position="149"/>
        <end position="274"/>
    </location>
</feature>
<evidence type="ECO:0000256" key="1">
    <source>
        <dbReference type="ARBA" id="ARBA00004141"/>
    </source>
</evidence>
<evidence type="ECO:0000256" key="4">
    <source>
        <dbReference type="ARBA" id="ARBA00022989"/>
    </source>
</evidence>
<keyword evidence="9" id="KW-1185">Reference proteome</keyword>
<dbReference type="GeneID" id="68870260"/>
<proteinExistence type="inferred from homology"/>
<feature type="transmembrane region" description="Helical" evidence="6">
    <location>
        <begin position="122"/>
        <end position="141"/>
    </location>
</feature>
<evidence type="ECO:0000256" key="2">
    <source>
        <dbReference type="ARBA" id="ARBA00009853"/>
    </source>
</evidence>
<dbReference type="RefSeq" id="WP_073194111.1">
    <property type="nucleotide sequence ID" value="NZ_CP054599.1"/>
</dbReference>
<dbReference type="PANTHER" id="PTHR22911:SF6">
    <property type="entry name" value="SOLUTE CARRIER FAMILY 35 MEMBER G1"/>
    <property type="match status" value="1"/>
</dbReference>
<comment type="subcellular location">
    <subcellularLocation>
        <location evidence="1">Membrane</location>
        <topology evidence="1">Multi-pass membrane protein</topology>
    </subcellularLocation>
</comment>
<name>A0A073J7N4_9RHOB</name>
<keyword evidence="5 6" id="KW-0472">Membrane</keyword>
<sequence>MDNLRGALIMVLAMLGFAIEDSFIKLLAEDMPVGQIMGLLGIGAAAIFAVLVRAQDQVLFPRAALSGPVLLRNAGELFGTLGFIMAIALIPLSTASAILQATPLVVTLGAALFLGDPVGWRRWTAILVGFAGVLLVIRPGLDGFDVLSLFALQGVIGLAIRDLATRRVPATTSSMQLSFLAFLTLIPTGAILLIVSGTPLIRPEPMHWLLMAGAVAFGVVSYYGIVAAMRVGEISFVTPFRYSRLVFALFISILAFSESVDLLTYVGATIIVASGIYTVWRERRMGRKSTSGPITPLPLRIDPSYEAAEPSTKDISQ</sequence>
<gene>
    <name evidence="8" type="ORF">SUH3_01675</name>
</gene>
<feature type="transmembrane region" description="Helical" evidence="6">
    <location>
        <begin position="7"/>
        <end position="27"/>
    </location>
</feature>
<evidence type="ECO:0000259" key="7">
    <source>
        <dbReference type="Pfam" id="PF00892"/>
    </source>
</evidence>
<feature type="transmembrane region" description="Helical" evidence="6">
    <location>
        <begin position="240"/>
        <end position="256"/>
    </location>
</feature>
<organism evidence="8 9">
    <name type="scientific">Pseudosulfitobacter pseudonitzschiae</name>
    <dbReference type="NCBI Taxonomy" id="1402135"/>
    <lineage>
        <taxon>Bacteria</taxon>
        <taxon>Pseudomonadati</taxon>
        <taxon>Pseudomonadota</taxon>
        <taxon>Alphaproteobacteria</taxon>
        <taxon>Rhodobacterales</taxon>
        <taxon>Roseobacteraceae</taxon>
        <taxon>Pseudosulfitobacter</taxon>
    </lineage>
</organism>
<accession>A0A073J7N4</accession>
<dbReference type="InterPro" id="IPR000620">
    <property type="entry name" value="EamA_dom"/>
</dbReference>
<comment type="caution">
    <text evidence="8">The sequence shown here is derived from an EMBL/GenBank/DDBJ whole genome shotgun (WGS) entry which is preliminary data.</text>
</comment>
<evidence type="ECO:0000256" key="6">
    <source>
        <dbReference type="SAM" id="Phobius"/>
    </source>
</evidence>
<evidence type="ECO:0000256" key="3">
    <source>
        <dbReference type="ARBA" id="ARBA00022692"/>
    </source>
</evidence>
<evidence type="ECO:0000313" key="9">
    <source>
        <dbReference type="Proteomes" id="UP000027746"/>
    </source>
</evidence>
<dbReference type="Gene3D" id="1.10.3730.20">
    <property type="match status" value="1"/>
</dbReference>
<dbReference type="Proteomes" id="UP000027746">
    <property type="component" value="Unassembled WGS sequence"/>
</dbReference>
<dbReference type="Pfam" id="PF00892">
    <property type="entry name" value="EamA"/>
    <property type="match status" value="2"/>
</dbReference>
<dbReference type="EMBL" id="JAMD01000001">
    <property type="protein sequence ID" value="KEJ97721.1"/>
    <property type="molecule type" value="Genomic_DNA"/>
</dbReference>
<evidence type="ECO:0000256" key="5">
    <source>
        <dbReference type="ARBA" id="ARBA00023136"/>
    </source>
</evidence>